<dbReference type="EMBL" id="RQZG01000061">
    <property type="protein sequence ID" value="RRD02261.1"/>
    <property type="molecule type" value="Genomic_DNA"/>
</dbReference>
<dbReference type="Proteomes" id="UP000280819">
    <property type="component" value="Unassembled WGS sequence"/>
</dbReference>
<sequence>MGKTVDEHMDNIVSHWNGLPAVYEGPGAEQAYGIMAPAATSAESLKNTLDKAASAIENFADAIEPVKKTLEGLEKEAAAFRTEALAGYDGKPWREHQPAVDRNVELLGRYAAVVEALTSASSACANTINGLYTQSCPVPFEV</sequence>
<reference evidence="1 2" key="1">
    <citation type="submission" date="2018-11" db="EMBL/GenBank/DDBJ databases">
        <title>Genomes From Bacteria Associated with the Canine Oral Cavity: a Test Case for Automated Genome-Based Taxonomic Assignment.</title>
        <authorList>
            <person name="Coil D.A."/>
            <person name="Jospin G."/>
            <person name="Darling A.E."/>
            <person name="Wallis C."/>
            <person name="Davis I.J."/>
            <person name="Harris S."/>
            <person name="Eisen J.A."/>
            <person name="Holcombe L.J."/>
            <person name="O'Flynn C."/>
        </authorList>
    </citation>
    <scope>NUCLEOTIDE SEQUENCE [LARGE SCALE GENOMIC DNA]</scope>
    <source>
        <strain evidence="1 2">OH887_COT-365</strain>
    </source>
</reference>
<proteinExistence type="predicted"/>
<name>A0A3P1SYI5_9ACTN</name>
<dbReference type="AlphaFoldDB" id="A0A3P1SYI5"/>
<comment type="caution">
    <text evidence="1">The sequence shown here is derived from an EMBL/GenBank/DDBJ whole genome shotgun (WGS) entry which is preliminary data.</text>
</comment>
<organism evidence="1 2">
    <name type="scientific">Arachnia propionica</name>
    <dbReference type="NCBI Taxonomy" id="1750"/>
    <lineage>
        <taxon>Bacteria</taxon>
        <taxon>Bacillati</taxon>
        <taxon>Actinomycetota</taxon>
        <taxon>Actinomycetes</taxon>
        <taxon>Propionibacteriales</taxon>
        <taxon>Propionibacteriaceae</taxon>
        <taxon>Arachnia</taxon>
    </lineage>
</organism>
<gene>
    <name evidence="1" type="ORF">EII34_15775</name>
</gene>
<dbReference type="RefSeq" id="WP_221620339.1">
    <property type="nucleotide sequence ID" value="NZ_RQZG01000061.1"/>
</dbReference>
<protein>
    <submittedName>
        <fullName evidence="1">Uncharacterized protein</fullName>
    </submittedName>
</protein>
<evidence type="ECO:0000313" key="1">
    <source>
        <dbReference type="EMBL" id="RRD02261.1"/>
    </source>
</evidence>
<evidence type="ECO:0000313" key="2">
    <source>
        <dbReference type="Proteomes" id="UP000280819"/>
    </source>
</evidence>
<feature type="non-terminal residue" evidence="1">
    <location>
        <position position="142"/>
    </location>
</feature>
<accession>A0A3P1SYI5</accession>